<evidence type="ECO:0000313" key="1">
    <source>
        <dbReference type="EMBL" id="SVA95035.1"/>
    </source>
</evidence>
<dbReference type="EMBL" id="UINC01023419">
    <property type="protein sequence ID" value="SVA95035.1"/>
    <property type="molecule type" value="Genomic_DNA"/>
</dbReference>
<proteinExistence type="predicted"/>
<reference evidence="1" key="1">
    <citation type="submission" date="2018-05" db="EMBL/GenBank/DDBJ databases">
        <authorList>
            <person name="Lanie J.A."/>
            <person name="Ng W.-L."/>
            <person name="Kazmierczak K.M."/>
            <person name="Andrzejewski T.M."/>
            <person name="Davidsen T.M."/>
            <person name="Wayne K.J."/>
            <person name="Tettelin H."/>
            <person name="Glass J.I."/>
            <person name="Rusch D."/>
            <person name="Podicherti R."/>
            <person name="Tsui H.-C.T."/>
            <person name="Winkler M.E."/>
        </authorList>
    </citation>
    <scope>NUCLEOTIDE SEQUENCE</scope>
</reference>
<accession>A0A382A0H7</accession>
<protein>
    <submittedName>
        <fullName evidence="1">Uncharacterized protein</fullName>
    </submittedName>
</protein>
<dbReference type="AlphaFoldDB" id="A0A382A0H7"/>
<gene>
    <name evidence="1" type="ORF">METZ01_LOCUS147889</name>
</gene>
<name>A0A382A0H7_9ZZZZ</name>
<organism evidence="1">
    <name type="scientific">marine metagenome</name>
    <dbReference type="NCBI Taxonomy" id="408172"/>
    <lineage>
        <taxon>unclassified sequences</taxon>
        <taxon>metagenomes</taxon>
        <taxon>ecological metagenomes</taxon>
    </lineage>
</organism>
<sequence length="51" mass="5748">MSSIGIDFTDLLTIFQRSLELAVHVLYPLGVITNFHSHSNRPIYTACINEV</sequence>